<evidence type="ECO:0000313" key="2">
    <source>
        <dbReference type="EMBL" id="AFR67618.1"/>
    </source>
</evidence>
<keyword evidence="3" id="KW-1185">Reference proteome</keyword>
<name>J9U430_SYNC1</name>
<dbReference type="EMBL" id="CP000142">
    <property type="protein sequence ID" value="AFR67618.1"/>
    <property type="molecule type" value="Genomic_DNA"/>
</dbReference>
<reference evidence="2 3" key="2">
    <citation type="journal article" date="2012" name="BMC Genomics">
        <title>The genome of Pelobacter carbinolicus reveals surprising metabolic capabilities and physiological features.</title>
        <authorList>
            <person name="Aklujkar M."/>
            <person name="Haveman S.A."/>
            <person name="Didonato R.Jr."/>
            <person name="Chertkov O."/>
            <person name="Han C.S."/>
            <person name="Land M.L."/>
            <person name="Brown P."/>
            <person name="Lovley D.R."/>
        </authorList>
    </citation>
    <scope>NUCLEOTIDE SEQUENCE [LARGE SCALE GENOMIC DNA]</scope>
    <source>
        <strain evidence="3">DSM 2380 / NBRC 103641 / GraBd1</strain>
    </source>
</reference>
<gene>
    <name evidence="2" type="ordered locus">Pcar_3469</name>
</gene>
<proteinExistence type="predicted"/>
<evidence type="ECO:0000313" key="3">
    <source>
        <dbReference type="Proteomes" id="UP000002534"/>
    </source>
</evidence>
<accession>J9U430</accession>
<sequence length="89" mass="10083">MGYRLTGFADLGQPRIFLAIHIDIKPIGGTEKHTAKFMVNGVFKIYLRTLVNVMATFLLIGLSHNHPLFEMRGVPSLYGHLLKSDPLWF</sequence>
<organism evidence="2 3">
    <name type="scientific">Syntrophotalea carbinolica (strain DSM 2380 / NBRC 103641 / GraBd1)</name>
    <name type="common">Pelobacter carbinolicus</name>
    <dbReference type="NCBI Taxonomy" id="338963"/>
    <lineage>
        <taxon>Bacteria</taxon>
        <taxon>Pseudomonadati</taxon>
        <taxon>Thermodesulfobacteriota</taxon>
        <taxon>Desulfuromonadia</taxon>
        <taxon>Desulfuromonadales</taxon>
        <taxon>Syntrophotaleaceae</taxon>
        <taxon>Syntrophotalea</taxon>
    </lineage>
</organism>
<protein>
    <submittedName>
        <fullName evidence="2">Uncharacterized protein</fullName>
    </submittedName>
</protein>
<keyword evidence="1" id="KW-0812">Transmembrane</keyword>
<reference evidence="3" key="1">
    <citation type="submission" date="2005-10" db="EMBL/GenBank/DDBJ databases">
        <title>Complete sequence of Pelobacter carbinolicus DSM 2380.</title>
        <authorList>
            <person name="Copeland A."/>
            <person name="Lucas S."/>
            <person name="Lapidus A."/>
            <person name="Barry K."/>
            <person name="Detter J.C."/>
            <person name="Glavina T."/>
            <person name="Hammon N."/>
            <person name="Israni S."/>
            <person name="Pitluck S."/>
            <person name="Chertkov O."/>
            <person name="Schmutz J."/>
            <person name="Larimer F."/>
            <person name="Land M."/>
            <person name="Kyrpides N."/>
            <person name="Ivanova N."/>
            <person name="Richardson P."/>
        </authorList>
    </citation>
    <scope>NUCLEOTIDE SEQUENCE [LARGE SCALE GENOMIC DNA]</scope>
    <source>
        <strain evidence="3">DSM 2380 / NBRC 103641 / GraBd1</strain>
    </source>
</reference>
<keyword evidence="1" id="KW-0472">Membrane</keyword>
<evidence type="ECO:0000256" key="1">
    <source>
        <dbReference type="SAM" id="Phobius"/>
    </source>
</evidence>
<dbReference type="Proteomes" id="UP000002534">
    <property type="component" value="Chromosome"/>
</dbReference>
<dbReference type="KEGG" id="pca:Pcar_3469"/>
<dbReference type="AlphaFoldDB" id="J9U430"/>
<dbReference type="HOGENOM" id="CLU_2451959_0_0_7"/>
<feature type="transmembrane region" description="Helical" evidence="1">
    <location>
        <begin position="45"/>
        <end position="62"/>
    </location>
</feature>
<keyword evidence="1" id="KW-1133">Transmembrane helix</keyword>